<dbReference type="PANTHER" id="PTHR31900:SF31">
    <property type="entry name" value="F-BOX_LRR-REPEAT PROTEIN 13-LIKE"/>
    <property type="match status" value="1"/>
</dbReference>
<comment type="caution">
    <text evidence="2">The sequence shown here is derived from an EMBL/GenBank/DDBJ whole genome shotgun (WGS) entry which is preliminary data.</text>
</comment>
<dbReference type="InterPro" id="IPR053781">
    <property type="entry name" value="F-box_AtFBL13-like"/>
</dbReference>
<dbReference type="AlphaFoldDB" id="A0A2U1NE31"/>
<gene>
    <name evidence="2" type="ORF">CTI12_AA277050</name>
</gene>
<feature type="domain" description="FBD" evidence="1">
    <location>
        <begin position="365"/>
        <end position="437"/>
    </location>
</feature>
<dbReference type="Pfam" id="PF00646">
    <property type="entry name" value="F-box"/>
    <property type="match status" value="1"/>
</dbReference>
<accession>A0A2U1NE31</accession>
<reference evidence="2 3" key="1">
    <citation type="journal article" date="2018" name="Mol. Plant">
        <title>The genome of Artemisia annua provides insight into the evolution of Asteraceae family and artemisinin biosynthesis.</title>
        <authorList>
            <person name="Shen Q."/>
            <person name="Zhang L."/>
            <person name="Liao Z."/>
            <person name="Wang S."/>
            <person name="Yan T."/>
            <person name="Shi P."/>
            <person name="Liu M."/>
            <person name="Fu X."/>
            <person name="Pan Q."/>
            <person name="Wang Y."/>
            <person name="Lv Z."/>
            <person name="Lu X."/>
            <person name="Zhang F."/>
            <person name="Jiang W."/>
            <person name="Ma Y."/>
            <person name="Chen M."/>
            <person name="Hao X."/>
            <person name="Li L."/>
            <person name="Tang Y."/>
            <person name="Lv G."/>
            <person name="Zhou Y."/>
            <person name="Sun X."/>
            <person name="Brodelius P.E."/>
            <person name="Rose J.K.C."/>
            <person name="Tang K."/>
        </authorList>
    </citation>
    <scope>NUCLEOTIDE SEQUENCE [LARGE SCALE GENOMIC DNA]</scope>
    <source>
        <strain evidence="3">cv. Huhao1</strain>
        <tissue evidence="2">Leaf</tissue>
    </source>
</reference>
<evidence type="ECO:0000313" key="3">
    <source>
        <dbReference type="Proteomes" id="UP000245207"/>
    </source>
</evidence>
<dbReference type="OrthoDB" id="1434696at2759"/>
<dbReference type="Pfam" id="PF24758">
    <property type="entry name" value="LRR_At5g56370"/>
    <property type="match status" value="1"/>
</dbReference>
<dbReference type="Proteomes" id="UP000245207">
    <property type="component" value="Unassembled WGS sequence"/>
</dbReference>
<name>A0A2U1NE31_ARTAN</name>
<dbReference type="InterPro" id="IPR001810">
    <property type="entry name" value="F-box_dom"/>
</dbReference>
<dbReference type="CDD" id="cd22160">
    <property type="entry name" value="F-box_AtFBL13-like"/>
    <property type="match status" value="1"/>
</dbReference>
<dbReference type="SMART" id="SM00579">
    <property type="entry name" value="FBD"/>
    <property type="match status" value="1"/>
</dbReference>
<dbReference type="InterPro" id="IPR055411">
    <property type="entry name" value="LRR_FXL15/At3g58940/PEG3-like"/>
</dbReference>
<dbReference type="InterPro" id="IPR006566">
    <property type="entry name" value="FBD"/>
</dbReference>
<dbReference type="InterPro" id="IPR050232">
    <property type="entry name" value="FBL13/AtMIF1-like"/>
</dbReference>
<dbReference type="InterPro" id="IPR032675">
    <property type="entry name" value="LRR_dom_sf"/>
</dbReference>
<proteinExistence type="predicted"/>
<dbReference type="Gene3D" id="3.80.10.10">
    <property type="entry name" value="Ribonuclease Inhibitor"/>
    <property type="match status" value="1"/>
</dbReference>
<protein>
    <submittedName>
        <fullName evidence="2">FBD-like protein</fullName>
    </submittedName>
</protein>
<dbReference type="SUPFAM" id="SSF81383">
    <property type="entry name" value="F-box domain"/>
    <property type="match status" value="1"/>
</dbReference>
<dbReference type="SUPFAM" id="SSF52047">
    <property type="entry name" value="RNI-like"/>
    <property type="match status" value="1"/>
</dbReference>
<dbReference type="STRING" id="35608.A0A2U1NE31"/>
<evidence type="ECO:0000313" key="2">
    <source>
        <dbReference type="EMBL" id="PWA71741.1"/>
    </source>
</evidence>
<dbReference type="Pfam" id="PF08387">
    <property type="entry name" value="FBD"/>
    <property type="match status" value="1"/>
</dbReference>
<keyword evidence="3" id="KW-1185">Reference proteome</keyword>
<dbReference type="PANTHER" id="PTHR31900">
    <property type="entry name" value="F-BOX/RNI SUPERFAMILY PROTEIN-RELATED"/>
    <property type="match status" value="1"/>
</dbReference>
<organism evidence="2 3">
    <name type="scientific">Artemisia annua</name>
    <name type="common">Sweet wormwood</name>
    <dbReference type="NCBI Taxonomy" id="35608"/>
    <lineage>
        <taxon>Eukaryota</taxon>
        <taxon>Viridiplantae</taxon>
        <taxon>Streptophyta</taxon>
        <taxon>Embryophyta</taxon>
        <taxon>Tracheophyta</taxon>
        <taxon>Spermatophyta</taxon>
        <taxon>Magnoliopsida</taxon>
        <taxon>eudicotyledons</taxon>
        <taxon>Gunneridae</taxon>
        <taxon>Pentapetalae</taxon>
        <taxon>asterids</taxon>
        <taxon>campanulids</taxon>
        <taxon>Asterales</taxon>
        <taxon>Asteraceae</taxon>
        <taxon>Asteroideae</taxon>
        <taxon>Anthemideae</taxon>
        <taxon>Artemisiinae</taxon>
        <taxon>Artemisia</taxon>
    </lineage>
</organism>
<evidence type="ECO:0000259" key="1">
    <source>
        <dbReference type="SMART" id="SM00579"/>
    </source>
</evidence>
<dbReference type="EMBL" id="PKPP01003029">
    <property type="protein sequence ID" value="PWA71741.1"/>
    <property type="molecule type" value="Genomic_DNA"/>
</dbReference>
<sequence length="450" mass="52144">MAMRILGWILDDEPNPVRVLLYYLLFSESKSLLVFRDSKSYEISSHADHLDRLSSLPEELISHLLSLMQTKVAVQTCILSKRWRHSWTLVHNLELNCDDFYLFTSFLKFVDQVLALFKPFQVNKIRMHVFSFRIIPKSIVSKWISKALTFDVCELDIKVPDVELPSRLFTCKSLTKFRLHHTSLYFSLSDCVSSINLPNLITLDINVAYTPLNDAFKLIQGCPILVNLSLKIKGWNDKEDYTFNIPTLKRLKLSTFSSSRMVNKVILNVPNLECLIVDGVWFSLFIIEDLSSLVEANVSCRVSHEYLWFELLKVISKAKFLSLTTKCWMSLNDQCQWPEFPNLKRLELQGCAKAGRWVDPLAIPTCMPMKLKTMRYSKTKGNINDIQFLKFILSNSKALKTLTVECDATLSSEEEKQLLAELSTLYRGSRDCQIHFVGSSRRYKPRNFWF</sequence>
<dbReference type="InterPro" id="IPR036047">
    <property type="entry name" value="F-box-like_dom_sf"/>
</dbReference>